<evidence type="ECO:0000313" key="2">
    <source>
        <dbReference type="Proteomes" id="UP000315226"/>
    </source>
</evidence>
<dbReference type="AlphaFoldDB" id="A0A4Y3RBI5"/>
<protein>
    <submittedName>
        <fullName evidence="1">Uncharacterized protein</fullName>
    </submittedName>
</protein>
<gene>
    <name evidence="1" type="ORF">SGA01_06470</name>
</gene>
<comment type="caution">
    <text evidence="1">The sequence shown here is derived from an EMBL/GenBank/DDBJ whole genome shotgun (WGS) entry which is preliminary data.</text>
</comment>
<accession>A0A4Y3RBI5</accession>
<organism evidence="1 2">
    <name type="scientific">Streptomyces gardneri</name>
    <dbReference type="NCBI Taxonomy" id="66892"/>
    <lineage>
        <taxon>Bacteria</taxon>
        <taxon>Bacillati</taxon>
        <taxon>Actinomycetota</taxon>
        <taxon>Actinomycetes</taxon>
        <taxon>Kitasatosporales</taxon>
        <taxon>Streptomycetaceae</taxon>
        <taxon>Streptomyces</taxon>
    </lineage>
</organism>
<reference evidence="1 2" key="1">
    <citation type="submission" date="2019-06" db="EMBL/GenBank/DDBJ databases">
        <title>Whole genome shotgun sequence of Streptomyces gardneri NBRC 12865.</title>
        <authorList>
            <person name="Hosoyama A."/>
            <person name="Uohara A."/>
            <person name="Ohji S."/>
            <person name="Ichikawa N."/>
        </authorList>
    </citation>
    <scope>NUCLEOTIDE SEQUENCE [LARGE SCALE GENOMIC DNA]</scope>
    <source>
        <strain evidence="1 2">NBRC 12865</strain>
    </source>
</reference>
<name>A0A4Y3RBI5_9ACTN</name>
<evidence type="ECO:0000313" key="1">
    <source>
        <dbReference type="EMBL" id="GEB55042.1"/>
    </source>
</evidence>
<proteinExistence type="predicted"/>
<dbReference type="Proteomes" id="UP000315226">
    <property type="component" value="Unassembled WGS sequence"/>
</dbReference>
<sequence length="113" mass="12158">MLDGHMARRKRENKNRPSFGLPVGVLLLATPEGWRHSVLTAEGGMLCGSLQDLPVHCDPGEARSATAAMVMGLARDFHGAEVEVAWKPPREPWSWSADVTVTSASNHPDGEGS</sequence>
<dbReference type="EMBL" id="BJMN01000005">
    <property type="protein sequence ID" value="GEB55042.1"/>
    <property type="molecule type" value="Genomic_DNA"/>
</dbReference>
<keyword evidence="2" id="KW-1185">Reference proteome</keyword>